<name>A0A2H3DG00_ARMGA</name>
<dbReference type="OrthoDB" id="202203at2759"/>
<proteinExistence type="predicted"/>
<evidence type="ECO:0000313" key="3">
    <source>
        <dbReference type="Proteomes" id="UP000217790"/>
    </source>
</evidence>
<reference evidence="3" key="1">
    <citation type="journal article" date="2017" name="Nat. Ecol. Evol.">
        <title>Genome expansion and lineage-specific genetic innovations in the forest pathogenic fungi Armillaria.</title>
        <authorList>
            <person name="Sipos G."/>
            <person name="Prasanna A.N."/>
            <person name="Walter M.C."/>
            <person name="O'Connor E."/>
            <person name="Balint B."/>
            <person name="Krizsan K."/>
            <person name="Kiss B."/>
            <person name="Hess J."/>
            <person name="Varga T."/>
            <person name="Slot J."/>
            <person name="Riley R."/>
            <person name="Boka B."/>
            <person name="Rigling D."/>
            <person name="Barry K."/>
            <person name="Lee J."/>
            <person name="Mihaltcheva S."/>
            <person name="LaButti K."/>
            <person name="Lipzen A."/>
            <person name="Waldron R."/>
            <person name="Moloney N.M."/>
            <person name="Sperisen C."/>
            <person name="Kredics L."/>
            <person name="Vagvoelgyi C."/>
            <person name="Patrignani A."/>
            <person name="Fitzpatrick D."/>
            <person name="Nagy I."/>
            <person name="Doyle S."/>
            <person name="Anderson J.B."/>
            <person name="Grigoriev I.V."/>
            <person name="Gueldener U."/>
            <person name="Muensterkoetter M."/>
            <person name="Nagy L.G."/>
        </authorList>
    </citation>
    <scope>NUCLEOTIDE SEQUENCE [LARGE SCALE GENOMIC DNA]</scope>
    <source>
        <strain evidence="3">Ar21-2</strain>
    </source>
</reference>
<gene>
    <name evidence="2" type="ORF">ARMGADRAFT_937799</name>
</gene>
<feature type="non-terminal residue" evidence="2">
    <location>
        <position position="1"/>
    </location>
</feature>
<dbReference type="STRING" id="47427.A0A2H3DG00"/>
<sequence length="99" mass="10388">LQIADSNYPNLFAVGDVADAGAQKAARPGIMQAKVASNNTEMAIKGKTPDLQTYYADTPGISLSLGSRSKVKFRNPSTPDGEAPHTLKPLKTKGNMNAG</sequence>
<accession>A0A2H3DG00</accession>
<organism evidence="2 3">
    <name type="scientific">Armillaria gallica</name>
    <name type="common">Bulbous honey fungus</name>
    <name type="synonym">Armillaria bulbosa</name>
    <dbReference type="NCBI Taxonomy" id="47427"/>
    <lineage>
        <taxon>Eukaryota</taxon>
        <taxon>Fungi</taxon>
        <taxon>Dikarya</taxon>
        <taxon>Basidiomycota</taxon>
        <taxon>Agaricomycotina</taxon>
        <taxon>Agaricomycetes</taxon>
        <taxon>Agaricomycetidae</taxon>
        <taxon>Agaricales</taxon>
        <taxon>Marasmiineae</taxon>
        <taxon>Physalacriaceae</taxon>
        <taxon>Armillaria</taxon>
    </lineage>
</organism>
<evidence type="ECO:0008006" key="4">
    <source>
        <dbReference type="Google" id="ProtNLM"/>
    </source>
</evidence>
<dbReference type="OMA" id="EDMNIER"/>
<protein>
    <recommendedName>
        <fullName evidence="4">FAD/NAD(P)-binding domain-containing protein</fullName>
    </recommendedName>
</protein>
<keyword evidence="3" id="KW-1185">Reference proteome</keyword>
<feature type="region of interest" description="Disordered" evidence="1">
    <location>
        <begin position="67"/>
        <end position="99"/>
    </location>
</feature>
<evidence type="ECO:0000256" key="1">
    <source>
        <dbReference type="SAM" id="MobiDB-lite"/>
    </source>
</evidence>
<dbReference type="InParanoid" id="A0A2H3DG00"/>
<evidence type="ECO:0000313" key="2">
    <source>
        <dbReference type="EMBL" id="PBK88027.1"/>
    </source>
</evidence>
<dbReference type="Proteomes" id="UP000217790">
    <property type="component" value="Unassembled WGS sequence"/>
</dbReference>
<dbReference type="AlphaFoldDB" id="A0A2H3DG00"/>
<dbReference type="EMBL" id="KZ293675">
    <property type="protein sequence ID" value="PBK88027.1"/>
    <property type="molecule type" value="Genomic_DNA"/>
</dbReference>